<keyword evidence="3" id="KW-1185">Reference proteome</keyword>
<sequence>MFDPDFLTDEQYNNYATQFVKYANDKGRGYLTRKSMRDALKSCRLIPAPSEKDLNAMCTSDHVDIEQFFIIIFWYLRGFGTRAELIHSFQQLDKDHDGKIPFSEIRGILSVQPSKFTNEQISTLRKELKCSEDDLVDYTQFVNKVRPR</sequence>
<dbReference type="InterPro" id="IPR002048">
    <property type="entry name" value="EF_hand_dom"/>
</dbReference>
<protein>
    <submittedName>
        <fullName evidence="2">Calmodulin-like protein 4</fullName>
    </submittedName>
</protein>
<feature type="domain" description="EF-hand" evidence="1">
    <location>
        <begin position="80"/>
        <end position="115"/>
    </location>
</feature>
<gene>
    <name evidence="2" type="ORF">M9Y10_009299</name>
</gene>
<proteinExistence type="predicted"/>
<dbReference type="Pfam" id="PF13499">
    <property type="entry name" value="EF-hand_7"/>
    <property type="match status" value="1"/>
</dbReference>
<accession>A0ABR2IMX9</accession>
<dbReference type="SUPFAM" id="SSF47473">
    <property type="entry name" value="EF-hand"/>
    <property type="match status" value="1"/>
</dbReference>
<dbReference type="Proteomes" id="UP001470230">
    <property type="component" value="Unassembled WGS sequence"/>
</dbReference>
<dbReference type="EMBL" id="JAPFFF010000015">
    <property type="protein sequence ID" value="KAK8866338.1"/>
    <property type="molecule type" value="Genomic_DNA"/>
</dbReference>
<dbReference type="PROSITE" id="PS50222">
    <property type="entry name" value="EF_HAND_2"/>
    <property type="match status" value="1"/>
</dbReference>
<evidence type="ECO:0000313" key="2">
    <source>
        <dbReference type="EMBL" id="KAK8866338.1"/>
    </source>
</evidence>
<comment type="caution">
    <text evidence="2">The sequence shown here is derived from an EMBL/GenBank/DDBJ whole genome shotgun (WGS) entry which is preliminary data.</text>
</comment>
<evidence type="ECO:0000313" key="3">
    <source>
        <dbReference type="Proteomes" id="UP001470230"/>
    </source>
</evidence>
<organism evidence="2 3">
    <name type="scientific">Tritrichomonas musculus</name>
    <dbReference type="NCBI Taxonomy" id="1915356"/>
    <lineage>
        <taxon>Eukaryota</taxon>
        <taxon>Metamonada</taxon>
        <taxon>Parabasalia</taxon>
        <taxon>Tritrichomonadida</taxon>
        <taxon>Tritrichomonadidae</taxon>
        <taxon>Tritrichomonas</taxon>
    </lineage>
</organism>
<evidence type="ECO:0000259" key="1">
    <source>
        <dbReference type="PROSITE" id="PS50222"/>
    </source>
</evidence>
<dbReference type="InterPro" id="IPR011992">
    <property type="entry name" value="EF-hand-dom_pair"/>
</dbReference>
<name>A0ABR2IMX9_9EUKA</name>
<reference evidence="2 3" key="1">
    <citation type="submission" date="2024-04" db="EMBL/GenBank/DDBJ databases">
        <title>Tritrichomonas musculus Genome.</title>
        <authorList>
            <person name="Alves-Ferreira E."/>
            <person name="Grigg M."/>
            <person name="Lorenzi H."/>
            <person name="Galac M."/>
        </authorList>
    </citation>
    <scope>NUCLEOTIDE SEQUENCE [LARGE SCALE GENOMIC DNA]</scope>
    <source>
        <strain evidence="2 3">EAF2021</strain>
    </source>
</reference>
<dbReference type="Gene3D" id="1.10.238.10">
    <property type="entry name" value="EF-hand"/>
    <property type="match status" value="1"/>
</dbReference>